<dbReference type="AlphaFoldDB" id="A0A4Y9XZ15"/>
<comment type="caution">
    <text evidence="2">The sequence shown here is derived from an EMBL/GenBank/DDBJ whole genome shotgun (WGS) entry which is preliminary data.</text>
</comment>
<evidence type="ECO:0000313" key="3">
    <source>
        <dbReference type="Proteomes" id="UP000298327"/>
    </source>
</evidence>
<proteinExistence type="predicted"/>
<dbReference type="EMBL" id="SEOQ01000911">
    <property type="protein sequence ID" value="TFY55484.1"/>
    <property type="molecule type" value="Genomic_DNA"/>
</dbReference>
<accession>A0A4Y9XZ15</accession>
<sequence>MPERAEDDLRARLWNTCPRDCPVSCVSRRLICIKCAIQDAGPPPSASAQKSHVPDLSNTMQMRCSHHRCRALYSGTGHAPGAARTHGNINARIARHSVDIVDIENPGALRNGPACASSMSKQSFESTAGLDILFQRSALNDNHCPEVIHVISAPSSIVLDRAGKLEHDDNRPTRPSRMARWI</sequence>
<protein>
    <submittedName>
        <fullName evidence="2">Uncharacterized protein</fullName>
    </submittedName>
</protein>
<name>A0A4Y9XZ15_9AGAM</name>
<organism evidence="2 3">
    <name type="scientific">Dentipellis fragilis</name>
    <dbReference type="NCBI Taxonomy" id="205917"/>
    <lineage>
        <taxon>Eukaryota</taxon>
        <taxon>Fungi</taxon>
        <taxon>Dikarya</taxon>
        <taxon>Basidiomycota</taxon>
        <taxon>Agaricomycotina</taxon>
        <taxon>Agaricomycetes</taxon>
        <taxon>Russulales</taxon>
        <taxon>Hericiaceae</taxon>
        <taxon>Dentipellis</taxon>
    </lineage>
</organism>
<keyword evidence="3" id="KW-1185">Reference proteome</keyword>
<gene>
    <name evidence="2" type="ORF">EVG20_g9301</name>
</gene>
<reference evidence="2 3" key="1">
    <citation type="submission" date="2019-02" db="EMBL/GenBank/DDBJ databases">
        <title>Genome sequencing of the rare red list fungi Dentipellis fragilis.</title>
        <authorList>
            <person name="Buettner E."/>
            <person name="Kellner H."/>
        </authorList>
    </citation>
    <scope>NUCLEOTIDE SEQUENCE [LARGE SCALE GENOMIC DNA]</scope>
    <source>
        <strain evidence="2 3">DSM 105465</strain>
    </source>
</reference>
<evidence type="ECO:0000256" key="1">
    <source>
        <dbReference type="SAM" id="MobiDB-lite"/>
    </source>
</evidence>
<feature type="region of interest" description="Disordered" evidence="1">
    <location>
        <begin position="163"/>
        <end position="182"/>
    </location>
</feature>
<evidence type="ECO:0000313" key="2">
    <source>
        <dbReference type="EMBL" id="TFY55484.1"/>
    </source>
</evidence>
<feature type="compositionally biased region" description="Basic and acidic residues" evidence="1">
    <location>
        <begin position="163"/>
        <end position="172"/>
    </location>
</feature>
<dbReference type="Proteomes" id="UP000298327">
    <property type="component" value="Unassembled WGS sequence"/>
</dbReference>